<evidence type="ECO:0000256" key="1">
    <source>
        <dbReference type="ARBA" id="ARBA00008056"/>
    </source>
</evidence>
<gene>
    <name evidence="3" type="ORF">AYO21_07287</name>
</gene>
<dbReference type="InterPro" id="IPR005123">
    <property type="entry name" value="Oxoglu/Fe-dep_dioxygenase_dom"/>
</dbReference>
<dbReference type="Pfam" id="PF12831">
    <property type="entry name" value="FAD_oxidored"/>
    <property type="match status" value="1"/>
</dbReference>
<accession>A0A177F2E2</accession>
<dbReference type="Pfam" id="PF03171">
    <property type="entry name" value="2OG-FeII_Oxy"/>
    <property type="match status" value="1"/>
</dbReference>
<dbReference type="PROSITE" id="PS51471">
    <property type="entry name" value="FE2OG_OXY"/>
    <property type="match status" value="1"/>
</dbReference>
<dbReference type="AlphaFoldDB" id="A0A177F2E2"/>
<feature type="domain" description="Fe2OG dioxygenase" evidence="2">
    <location>
        <begin position="203"/>
        <end position="303"/>
    </location>
</feature>
<dbReference type="RefSeq" id="XP_022510417.1">
    <property type="nucleotide sequence ID" value="XM_022657244.1"/>
</dbReference>
<organism evidence="3 4">
    <name type="scientific">Fonsecaea monophora</name>
    <dbReference type="NCBI Taxonomy" id="254056"/>
    <lineage>
        <taxon>Eukaryota</taxon>
        <taxon>Fungi</taxon>
        <taxon>Dikarya</taxon>
        <taxon>Ascomycota</taxon>
        <taxon>Pezizomycotina</taxon>
        <taxon>Eurotiomycetes</taxon>
        <taxon>Chaetothyriomycetidae</taxon>
        <taxon>Chaetothyriales</taxon>
        <taxon>Herpotrichiellaceae</taxon>
        <taxon>Fonsecaea</taxon>
    </lineage>
</organism>
<dbReference type="OrthoDB" id="288590at2759"/>
<dbReference type="Proteomes" id="UP000077002">
    <property type="component" value="Unassembled WGS sequence"/>
</dbReference>
<dbReference type="InterPro" id="IPR027443">
    <property type="entry name" value="IPNS-like_sf"/>
</dbReference>
<dbReference type="Pfam" id="PF14226">
    <property type="entry name" value="DIOX_N"/>
    <property type="match status" value="1"/>
</dbReference>
<dbReference type="GeneID" id="34602443"/>
<dbReference type="EMBL" id="LVKK01000055">
    <property type="protein sequence ID" value="OAG38465.1"/>
    <property type="molecule type" value="Genomic_DNA"/>
</dbReference>
<reference evidence="3 4" key="1">
    <citation type="submission" date="2016-03" db="EMBL/GenBank/DDBJ databases">
        <title>Draft genome sequence of the Fonsecaea monophora CBS 269.37.</title>
        <authorList>
            <person name="Bombassaro A."/>
            <person name="Vinicius W.A."/>
            <person name="De Hoog S."/>
            <person name="Sun J."/>
            <person name="Souza E.M."/>
            <person name="Raittz R.T."/>
            <person name="Costa F."/>
            <person name="Leao A.C."/>
            <person name="Tadra-Sfeir M.Z."/>
            <person name="Baura V."/>
            <person name="Balsanelli E."/>
            <person name="Pedrosa F.O."/>
            <person name="Moreno L.F."/>
            <person name="Steffens M.B."/>
            <person name="Xi L."/>
            <person name="Bocca A.L."/>
            <person name="Felipe M.S."/>
            <person name="Teixeira M."/>
            <person name="Telles Filho F.Q."/>
            <person name="Azevedo C.M."/>
            <person name="Gomes R."/>
            <person name="Vicente V.A."/>
        </authorList>
    </citation>
    <scope>NUCLEOTIDE SEQUENCE [LARGE SCALE GENOMIC DNA]</scope>
    <source>
        <strain evidence="3 4">CBS 269.37</strain>
    </source>
</reference>
<comment type="caution">
    <text evidence="3">The sequence shown here is derived from an EMBL/GenBank/DDBJ whole genome shotgun (WGS) entry which is preliminary data.</text>
</comment>
<dbReference type="PANTHER" id="PTHR47990">
    <property type="entry name" value="2-OXOGLUTARATE (2OG) AND FE(II)-DEPENDENT OXYGENASE SUPERFAMILY PROTEIN-RELATED"/>
    <property type="match status" value="1"/>
</dbReference>
<dbReference type="InterPro" id="IPR036188">
    <property type="entry name" value="FAD/NAD-bd_sf"/>
</dbReference>
<protein>
    <recommendedName>
        <fullName evidence="2">Fe2OG dioxygenase domain-containing protein</fullName>
    </recommendedName>
</protein>
<dbReference type="SUPFAM" id="SSF51197">
    <property type="entry name" value="Clavaminate synthase-like"/>
    <property type="match status" value="1"/>
</dbReference>
<dbReference type="GO" id="GO:0044283">
    <property type="term" value="P:small molecule biosynthetic process"/>
    <property type="evidence" value="ECO:0007669"/>
    <property type="project" value="UniProtKB-ARBA"/>
</dbReference>
<keyword evidence="4" id="KW-1185">Reference proteome</keyword>
<proteinExistence type="inferred from homology"/>
<dbReference type="InterPro" id="IPR044861">
    <property type="entry name" value="IPNS-like_FE2OG_OXY"/>
</dbReference>
<evidence type="ECO:0000313" key="4">
    <source>
        <dbReference type="Proteomes" id="UP000077002"/>
    </source>
</evidence>
<name>A0A177F2E2_9EURO</name>
<comment type="similarity">
    <text evidence="1">Belongs to the iron/ascorbate-dependent oxidoreductase family.</text>
</comment>
<dbReference type="PRINTS" id="PR00682">
    <property type="entry name" value="IPNSYNTHASE"/>
</dbReference>
<dbReference type="InterPro" id="IPR026992">
    <property type="entry name" value="DIOX_N"/>
</dbReference>
<dbReference type="InterPro" id="IPR050231">
    <property type="entry name" value="Iron_ascorbate_oxido_reductase"/>
</dbReference>
<evidence type="ECO:0000259" key="2">
    <source>
        <dbReference type="PROSITE" id="PS51471"/>
    </source>
</evidence>
<dbReference type="Gene3D" id="2.60.120.330">
    <property type="entry name" value="B-lactam Antibiotic, Isopenicillin N Synthase, Chain"/>
    <property type="match status" value="1"/>
</dbReference>
<dbReference type="SUPFAM" id="SSF51905">
    <property type="entry name" value="FAD/NAD(P)-binding domain"/>
    <property type="match status" value="1"/>
</dbReference>
<evidence type="ECO:0000313" key="3">
    <source>
        <dbReference type="EMBL" id="OAG38465.1"/>
    </source>
</evidence>
<sequence length="541" mass="60393">MGSLQEPLLGETLLQTAKRLEAADFKEVPVIDLAGLSSEEITDRIAVAREVRDACIRVGFFYVKNHGVPQEVIDRAFEVSKKFFSLPAEDKMEVYVTKNESFKGYEDIHYGAVDPQTKGDMKEAFNFGYEPAADPQTPLSEPWPLYEGLKGPNVWPRNFPEQWKQDLFAYYGEVLNLGRRMIRAFALVLDLPEDYFDDLLVRPGAIMRLLRYPASILDPDHPGIGAHRDYECFTILCQDETNGLQVQTKKGEWIEVTPIPGTFVVNIGDFLSRWTNDVFRSTLHRVYNVSGRERYSFPLFIGPNYTTKIQAIHTCVNEDRPAKHEPFVAGEQLDSDIKMPNTENGKSKDHINGFLSMADSEGSCDVIVVCSPAIGAKQTAPQSRVLIIQSKACLGGAATHRGVLMLRTLQRVVVYIQARQKFYILELEANFGSSMSNTEELKHVLDDMIASYDIEVLPHCAVVVGERTDGRLVTVEVQERRGRRTISGKAFVDCSGDRDLASHADALTRSGKAITAMSTMGSLATQFGGLQNANPKLVLGW</sequence>